<evidence type="ECO:0000313" key="2">
    <source>
        <dbReference type="EMBL" id="CDR35348.1"/>
    </source>
</evidence>
<proteinExistence type="predicted"/>
<dbReference type="Pfam" id="PF21822">
    <property type="entry name" value="Phage_TAC_15"/>
    <property type="match status" value="1"/>
</dbReference>
<name>A0A090D180_9BACT</name>
<evidence type="ECO:0000256" key="1">
    <source>
        <dbReference type="SAM" id="MobiDB-lite"/>
    </source>
</evidence>
<gene>
    <name evidence="2" type="ORF">CSEC_p0077</name>
</gene>
<dbReference type="RefSeq" id="WP_176454867.1">
    <property type="nucleotide sequence ID" value="NZ_LK031773.1"/>
</dbReference>
<keyword evidence="2" id="KW-0614">Plasmid</keyword>
<dbReference type="AlphaFoldDB" id="A0A090D180"/>
<reference evidence="2" key="2">
    <citation type="submission" date="2014-09" db="EMBL/GenBank/DDBJ databases">
        <title>Criblamydia sequanensis harbors a mega-plasmid encoding arsenite resistance.</title>
        <authorList>
            <person name="Bertelli C."/>
            <person name="Goesmann A."/>
            <person name="Greub G."/>
        </authorList>
    </citation>
    <scope>NUCLEOTIDE SEQUENCE [LARGE SCALE GENOMIC DNA]</scope>
    <source>
        <strain evidence="2">CRIB-18</strain>
        <plasmid evidence="2">1</plasmid>
    </source>
</reference>
<protein>
    <submittedName>
        <fullName evidence="2">Uncharacterized protein</fullName>
    </submittedName>
</protein>
<dbReference type="InterPro" id="IPR049156">
    <property type="entry name" value="Phage_chap_TAC_15-like"/>
</dbReference>
<reference evidence="2" key="1">
    <citation type="submission" date="2013-12" db="EMBL/GenBank/DDBJ databases">
        <authorList>
            <person name="Li W."/>
            <person name="Chetelat R.T."/>
        </authorList>
    </citation>
    <scope>NUCLEOTIDE SEQUENCE</scope>
    <source>
        <strain evidence="2">CRIB-18</strain>
        <plasmid evidence="2">1</plasmid>
    </source>
</reference>
<organism evidence="2">
    <name type="scientific">Candidatus Criblamydia sequanensis CRIB-18</name>
    <dbReference type="NCBI Taxonomy" id="1437425"/>
    <lineage>
        <taxon>Bacteria</taxon>
        <taxon>Pseudomonadati</taxon>
        <taxon>Chlamydiota</taxon>
        <taxon>Chlamydiia</taxon>
        <taxon>Parachlamydiales</taxon>
        <taxon>Candidatus Criblamydiaceae</taxon>
        <taxon>Candidatus Criblamydia</taxon>
    </lineage>
</organism>
<geneLocation type="plasmid" evidence="2">
    <name>1</name>
</geneLocation>
<accession>A0A090D180</accession>
<feature type="region of interest" description="Disordered" evidence="1">
    <location>
        <begin position="139"/>
        <end position="158"/>
    </location>
</feature>
<sequence>MIETREKHINGSVYSCTQLPARRALRMKAKLLRIFGPALAQLFLPGGKDQSMVGLPFSKGEAVKAIESLMSQLDDKTFESLVLELCQGVRKEGMELTDSVIDVEFAGDLPTLMQVLAFVVDCNFGSFFGESGIGGLFKEATPMPQNRQPDTRKTSIRN</sequence>
<dbReference type="EMBL" id="LK031773">
    <property type="protein sequence ID" value="CDR35348.1"/>
    <property type="molecule type" value="Genomic_DNA"/>
</dbReference>
<feature type="compositionally biased region" description="Basic and acidic residues" evidence="1">
    <location>
        <begin position="149"/>
        <end position="158"/>
    </location>
</feature>